<dbReference type="Proteomes" id="UP000039865">
    <property type="component" value="Unassembled WGS sequence"/>
</dbReference>
<reference evidence="1 2" key="1">
    <citation type="submission" date="2014-06" db="EMBL/GenBank/DDBJ databases">
        <authorList>
            <person name="Swart Estienne"/>
        </authorList>
    </citation>
    <scope>NUCLEOTIDE SEQUENCE [LARGE SCALE GENOMIC DNA]</scope>
    <source>
        <strain evidence="1 2">130c</strain>
    </source>
</reference>
<organism evidence="1 2">
    <name type="scientific">Stylonychia lemnae</name>
    <name type="common">Ciliate</name>
    <dbReference type="NCBI Taxonomy" id="5949"/>
    <lineage>
        <taxon>Eukaryota</taxon>
        <taxon>Sar</taxon>
        <taxon>Alveolata</taxon>
        <taxon>Ciliophora</taxon>
        <taxon>Intramacronucleata</taxon>
        <taxon>Spirotrichea</taxon>
        <taxon>Stichotrichia</taxon>
        <taxon>Sporadotrichida</taxon>
        <taxon>Oxytrichidae</taxon>
        <taxon>Stylonychinae</taxon>
        <taxon>Stylonychia</taxon>
    </lineage>
</organism>
<keyword evidence="2" id="KW-1185">Reference proteome</keyword>
<proteinExistence type="predicted"/>
<gene>
    <name evidence="1" type="primary">Contig3947.g4220</name>
    <name evidence="1" type="ORF">STYLEM_2641</name>
</gene>
<dbReference type="InParanoid" id="A0A077ZWJ6"/>
<dbReference type="EMBL" id="CCKQ01002554">
    <property type="protein sequence ID" value="CDW73657.1"/>
    <property type="molecule type" value="Genomic_DNA"/>
</dbReference>
<accession>A0A077ZWJ6</accession>
<evidence type="ECO:0000313" key="2">
    <source>
        <dbReference type="Proteomes" id="UP000039865"/>
    </source>
</evidence>
<dbReference type="AlphaFoldDB" id="A0A077ZWJ6"/>
<evidence type="ECO:0000313" key="1">
    <source>
        <dbReference type="EMBL" id="CDW73657.1"/>
    </source>
</evidence>
<protein>
    <submittedName>
        <fullName evidence="1">Uncharacterized protein</fullName>
    </submittedName>
</protein>
<sequence length="320" mass="35480">MSSISLGASATGIGTTCLALAGATVVPFVGWTVAGVTVTTLVAKNCVDKTVLKSNQEEVEKEVKIVVDLMRQVQQIMGVLQKLKEIEEKSSSLKKLFVFLIIKAIKENADIQDSQLKQKVIEEYVKYKEKSLDHQILSTNISSAEEEFKFQEFGNQYFSSIGNNLSNGGIQILQLPQKVEYLTRNGKKIYQVSRIGFESIGELQTAQNLGGFASKAAGTDGIRLIGENTKAFRHIQRFNVDKVKALGGAAKVTQSLGIAFGVLGFAIETYSVFQFEADYNKNITKMDNFEKAINELKEKLPKILEFIFNFESQGLQHQEE</sequence>
<name>A0A077ZWJ6_STYLE</name>